<protein>
    <submittedName>
        <fullName evidence="1 2">Uncharacterized protein</fullName>
    </submittedName>
</protein>
<accession>A0A2K1JPN1</accession>
<sequence length="73" mass="8302">MSISHEGNNFLAVVGSRFSIPWRHVLLENPSFHLVTAYCEDSKSSLEWFNVNVTYACNVNMQTSSEKKRGCPH</sequence>
<dbReference type="AlphaFoldDB" id="A0A2K1JPN1"/>
<dbReference type="Gramene" id="Pp3c12_6100V3.1">
    <property type="protein sequence ID" value="PAC:32974211.CDS.1"/>
    <property type="gene ID" value="Pp3c12_6100"/>
</dbReference>
<keyword evidence="3" id="KW-1185">Reference proteome</keyword>
<gene>
    <name evidence="1" type="ORF">PHYPA_015881</name>
</gene>
<dbReference type="EnsemblPlants" id="Pp3c12_6100V3.1">
    <property type="protein sequence ID" value="PAC:32974211.CDS.1"/>
    <property type="gene ID" value="Pp3c12_6100"/>
</dbReference>
<dbReference type="Proteomes" id="UP000006727">
    <property type="component" value="Chromosome 12"/>
</dbReference>
<reference evidence="2" key="3">
    <citation type="submission" date="2020-12" db="UniProtKB">
        <authorList>
            <consortium name="EnsemblPlants"/>
        </authorList>
    </citation>
    <scope>IDENTIFICATION</scope>
</reference>
<reference evidence="1 3" key="1">
    <citation type="journal article" date="2008" name="Science">
        <title>The Physcomitrella genome reveals evolutionary insights into the conquest of land by plants.</title>
        <authorList>
            <person name="Rensing S."/>
            <person name="Lang D."/>
            <person name="Zimmer A."/>
            <person name="Terry A."/>
            <person name="Salamov A."/>
            <person name="Shapiro H."/>
            <person name="Nishiyama T."/>
            <person name="Perroud P.-F."/>
            <person name="Lindquist E."/>
            <person name="Kamisugi Y."/>
            <person name="Tanahashi T."/>
            <person name="Sakakibara K."/>
            <person name="Fujita T."/>
            <person name="Oishi K."/>
            <person name="Shin-I T."/>
            <person name="Kuroki Y."/>
            <person name="Toyoda A."/>
            <person name="Suzuki Y."/>
            <person name="Hashimoto A."/>
            <person name="Yamaguchi K."/>
            <person name="Sugano A."/>
            <person name="Kohara Y."/>
            <person name="Fujiyama A."/>
            <person name="Anterola A."/>
            <person name="Aoki S."/>
            <person name="Ashton N."/>
            <person name="Barbazuk W.B."/>
            <person name="Barker E."/>
            <person name="Bennetzen J."/>
            <person name="Bezanilla M."/>
            <person name="Blankenship R."/>
            <person name="Cho S.H."/>
            <person name="Dutcher S."/>
            <person name="Estelle M."/>
            <person name="Fawcett J.A."/>
            <person name="Gundlach H."/>
            <person name="Hanada K."/>
            <person name="Heyl A."/>
            <person name="Hicks K.A."/>
            <person name="Hugh J."/>
            <person name="Lohr M."/>
            <person name="Mayer K."/>
            <person name="Melkozernov A."/>
            <person name="Murata T."/>
            <person name="Nelson D."/>
            <person name="Pils B."/>
            <person name="Prigge M."/>
            <person name="Reiss B."/>
            <person name="Renner T."/>
            <person name="Rombauts S."/>
            <person name="Rushton P."/>
            <person name="Sanderfoot A."/>
            <person name="Schween G."/>
            <person name="Shiu S.-H."/>
            <person name="Stueber K."/>
            <person name="Theodoulou F.L."/>
            <person name="Tu H."/>
            <person name="Van de Peer Y."/>
            <person name="Verrier P.J."/>
            <person name="Waters E."/>
            <person name="Wood A."/>
            <person name="Yang L."/>
            <person name="Cove D."/>
            <person name="Cuming A."/>
            <person name="Hasebe M."/>
            <person name="Lucas S."/>
            <person name="Mishler D.B."/>
            <person name="Reski R."/>
            <person name="Grigoriev I."/>
            <person name="Quatrano R.S."/>
            <person name="Boore J.L."/>
        </authorList>
    </citation>
    <scope>NUCLEOTIDE SEQUENCE [LARGE SCALE GENOMIC DNA]</scope>
    <source>
        <strain evidence="2 3">cv. Gransden 2004</strain>
    </source>
</reference>
<reference evidence="1 3" key="2">
    <citation type="journal article" date="2018" name="Plant J.">
        <title>The Physcomitrella patens chromosome-scale assembly reveals moss genome structure and evolution.</title>
        <authorList>
            <person name="Lang D."/>
            <person name="Ullrich K.K."/>
            <person name="Murat F."/>
            <person name="Fuchs J."/>
            <person name="Jenkins J."/>
            <person name="Haas F.B."/>
            <person name="Piednoel M."/>
            <person name="Gundlach H."/>
            <person name="Van Bel M."/>
            <person name="Meyberg R."/>
            <person name="Vives C."/>
            <person name="Morata J."/>
            <person name="Symeonidi A."/>
            <person name="Hiss M."/>
            <person name="Muchero W."/>
            <person name="Kamisugi Y."/>
            <person name="Saleh O."/>
            <person name="Blanc G."/>
            <person name="Decker E.L."/>
            <person name="van Gessel N."/>
            <person name="Grimwood J."/>
            <person name="Hayes R.D."/>
            <person name="Graham S.W."/>
            <person name="Gunter L.E."/>
            <person name="McDaniel S.F."/>
            <person name="Hoernstein S.N.W."/>
            <person name="Larsson A."/>
            <person name="Li F.W."/>
            <person name="Perroud P.F."/>
            <person name="Phillips J."/>
            <person name="Ranjan P."/>
            <person name="Rokshar D.S."/>
            <person name="Rothfels C.J."/>
            <person name="Schneider L."/>
            <person name="Shu S."/>
            <person name="Stevenson D.W."/>
            <person name="Thummler F."/>
            <person name="Tillich M."/>
            <person name="Villarreal Aguilar J.C."/>
            <person name="Widiez T."/>
            <person name="Wong G.K."/>
            <person name="Wymore A."/>
            <person name="Zhang Y."/>
            <person name="Zimmer A.D."/>
            <person name="Quatrano R.S."/>
            <person name="Mayer K.F.X."/>
            <person name="Goodstein D."/>
            <person name="Casacuberta J.M."/>
            <person name="Vandepoele K."/>
            <person name="Reski R."/>
            <person name="Cuming A.C."/>
            <person name="Tuskan G.A."/>
            <person name="Maumus F."/>
            <person name="Salse J."/>
            <person name="Schmutz J."/>
            <person name="Rensing S.A."/>
        </authorList>
    </citation>
    <scope>NUCLEOTIDE SEQUENCE [LARGE SCALE GENOMIC DNA]</scope>
    <source>
        <strain evidence="2 3">cv. Gransden 2004</strain>
    </source>
</reference>
<name>A0A2K1JPN1_PHYPA</name>
<evidence type="ECO:0000313" key="3">
    <source>
        <dbReference type="Proteomes" id="UP000006727"/>
    </source>
</evidence>
<evidence type="ECO:0000313" key="1">
    <source>
        <dbReference type="EMBL" id="PNR43500.1"/>
    </source>
</evidence>
<proteinExistence type="predicted"/>
<dbReference type="EMBL" id="ABEU02000012">
    <property type="protein sequence ID" value="PNR43500.1"/>
    <property type="molecule type" value="Genomic_DNA"/>
</dbReference>
<organism evidence="1">
    <name type="scientific">Physcomitrium patens</name>
    <name type="common">Spreading-leaved earth moss</name>
    <name type="synonym">Physcomitrella patens</name>
    <dbReference type="NCBI Taxonomy" id="3218"/>
    <lineage>
        <taxon>Eukaryota</taxon>
        <taxon>Viridiplantae</taxon>
        <taxon>Streptophyta</taxon>
        <taxon>Embryophyta</taxon>
        <taxon>Bryophyta</taxon>
        <taxon>Bryophytina</taxon>
        <taxon>Bryopsida</taxon>
        <taxon>Funariidae</taxon>
        <taxon>Funariales</taxon>
        <taxon>Funariaceae</taxon>
        <taxon>Physcomitrium</taxon>
    </lineage>
</organism>
<evidence type="ECO:0000313" key="2">
    <source>
        <dbReference type="EnsemblPlants" id="PAC:32974211.CDS.1"/>
    </source>
</evidence>
<dbReference type="InParanoid" id="A0A2K1JPN1"/>